<dbReference type="PANTHER" id="PTHR24305:SF166">
    <property type="entry name" value="CYTOCHROME P450 12A4, MITOCHONDRIAL-RELATED"/>
    <property type="match status" value="1"/>
</dbReference>
<dbReference type="Proteomes" id="UP000030669">
    <property type="component" value="Unassembled WGS sequence"/>
</dbReference>
<dbReference type="Pfam" id="PF00067">
    <property type="entry name" value="p450"/>
    <property type="match status" value="1"/>
</dbReference>
<dbReference type="PRINTS" id="PR00463">
    <property type="entry name" value="EP450I"/>
</dbReference>
<sequence>MKIPESAASPSRENYSAILWFGVAGLVLLKALYNIILYPYLLSPLRKVPGPPLGNPLTGVFLTIAKSEPGIIQRNWVESYGPTVRAVGPVGVERVLLVKPEILEKVLVSGWLDCPRPDFMKNILGMVAGWGLLTVTGDEHKAMRKVLNPAFSIPSLTAQTEMYYGPIEILIRTLKSQIQDKGPEHEGTVFHMYDWMSKVTLDIICETAFGYKCNSLLDPHNELAVAYEELINLQSGENLARLLVFINLPGAPALLRTNWAYEHRHWFDRTPVTKPLSTMLDSARRIRTICAQILASSIAESSGVGASDTASKKDIMSLLLRARATEDMKEPGQVRSGAYRMGDDELIEQMLTFLGAGHETTASGLAWTLWLLACNQEAQHKLRAEVSEIISANPRPDYKTLKELSYLNCVVQEGLRVLPPVPVTYRKAGKDIWLDGVRVPKGTLFSLPIRAINTWKAVWGDDAEEFRPERWLNLPPTYHPTFSTLTFLAGPHACIGKTMAIMEMKAILAVLIANFEFYPAYEGQKAKPTATVTMKPEDAMPLRVKPVSR</sequence>
<keyword evidence="10" id="KW-0812">Transmembrane</keyword>
<dbReference type="GO" id="GO:0020037">
    <property type="term" value="F:heme binding"/>
    <property type="evidence" value="ECO:0007669"/>
    <property type="project" value="InterPro"/>
</dbReference>
<dbReference type="EMBL" id="KB469296">
    <property type="protein sequence ID" value="EPQ61076.1"/>
    <property type="molecule type" value="Genomic_DNA"/>
</dbReference>
<dbReference type="RefSeq" id="XP_007861333.1">
    <property type="nucleotide sequence ID" value="XM_007863142.1"/>
</dbReference>
<evidence type="ECO:0000256" key="8">
    <source>
        <dbReference type="ARBA" id="ARBA00023033"/>
    </source>
</evidence>
<protein>
    <submittedName>
        <fullName evidence="11">Cytochrome P450</fullName>
    </submittedName>
</protein>
<keyword evidence="5 9" id="KW-0479">Metal-binding</keyword>
<dbReference type="OrthoDB" id="10029320at2759"/>
<dbReference type="InterPro" id="IPR036396">
    <property type="entry name" value="Cyt_P450_sf"/>
</dbReference>
<evidence type="ECO:0000256" key="1">
    <source>
        <dbReference type="ARBA" id="ARBA00001971"/>
    </source>
</evidence>
<evidence type="ECO:0000256" key="2">
    <source>
        <dbReference type="ARBA" id="ARBA00005179"/>
    </source>
</evidence>
<dbReference type="eggNOG" id="KOG0157">
    <property type="taxonomic scope" value="Eukaryota"/>
</dbReference>
<keyword evidence="10" id="KW-0472">Membrane</keyword>
<dbReference type="InterPro" id="IPR001128">
    <property type="entry name" value="Cyt_P450"/>
</dbReference>
<evidence type="ECO:0000256" key="6">
    <source>
        <dbReference type="ARBA" id="ARBA00023002"/>
    </source>
</evidence>
<dbReference type="HOGENOM" id="CLU_001570_5_11_1"/>
<dbReference type="GeneID" id="19301144"/>
<comment type="cofactor">
    <cofactor evidence="1 9">
        <name>heme</name>
        <dbReference type="ChEBI" id="CHEBI:30413"/>
    </cofactor>
</comment>
<accession>S7QNH0</accession>
<evidence type="ECO:0000256" key="9">
    <source>
        <dbReference type="PIRSR" id="PIRSR602401-1"/>
    </source>
</evidence>
<dbReference type="Gene3D" id="1.10.630.10">
    <property type="entry name" value="Cytochrome P450"/>
    <property type="match status" value="1"/>
</dbReference>
<name>S7QNH0_GLOTA</name>
<dbReference type="SUPFAM" id="SSF48264">
    <property type="entry name" value="Cytochrome P450"/>
    <property type="match status" value="1"/>
</dbReference>
<dbReference type="InterPro" id="IPR050121">
    <property type="entry name" value="Cytochrome_P450_monoxygenase"/>
</dbReference>
<dbReference type="KEGG" id="gtr:GLOTRDRAFT_124807"/>
<evidence type="ECO:0000256" key="3">
    <source>
        <dbReference type="ARBA" id="ARBA00010617"/>
    </source>
</evidence>
<dbReference type="GO" id="GO:0005506">
    <property type="term" value="F:iron ion binding"/>
    <property type="evidence" value="ECO:0007669"/>
    <property type="project" value="InterPro"/>
</dbReference>
<evidence type="ECO:0000313" key="11">
    <source>
        <dbReference type="EMBL" id="EPQ61076.1"/>
    </source>
</evidence>
<evidence type="ECO:0000256" key="5">
    <source>
        <dbReference type="ARBA" id="ARBA00022723"/>
    </source>
</evidence>
<organism evidence="11 12">
    <name type="scientific">Gloeophyllum trabeum (strain ATCC 11539 / FP-39264 / Madison 617)</name>
    <name type="common">Brown rot fungus</name>
    <dbReference type="NCBI Taxonomy" id="670483"/>
    <lineage>
        <taxon>Eukaryota</taxon>
        <taxon>Fungi</taxon>
        <taxon>Dikarya</taxon>
        <taxon>Basidiomycota</taxon>
        <taxon>Agaricomycotina</taxon>
        <taxon>Agaricomycetes</taxon>
        <taxon>Gloeophyllales</taxon>
        <taxon>Gloeophyllaceae</taxon>
        <taxon>Gloeophyllum</taxon>
    </lineage>
</organism>
<dbReference type="InterPro" id="IPR002401">
    <property type="entry name" value="Cyt_P450_E_grp-I"/>
</dbReference>
<proteinExistence type="inferred from homology"/>
<feature type="binding site" description="axial binding residue" evidence="9">
    <location>
        <position position="494"/>
    </location>
    <ligand>
        <name>heme</name>
        <dbReference type="ChEBI" id="CHEBI:30413"/>
    </ligand>
    <ligandPart>
        <name>Fe</name>
        <dbReference type="ChEBI" id="CHEBI:18248"/>
    </ligandPart>
</feature>
<dbReference type="GO" id="GO:0004497">
    <property type="term" value="F:monooxygenase activity"/>
    <property type="evidence" value="ECO:0007669"/>
    <property type="project" value="UniProtKB-KW"/>
</dbReference>
<dbReference type="AlphaFoldDB" id="S7QNH0"/>
<dbReference type="OMA" id="PAKMNRD"/>
<keyword evidence="8" id="KW-0503">Monooxygenase</keyword>
<comment type="similarity">
    <text evidence="3">Belongs to the cytochrome P450 family.</text>
</comment>
<evidence type="ECO:0000256" key="10">
    <source>
        <dbReference type="SAM" id="Phobius"/>
    </source>
</evidence>
<feature type="transmembrane region" description="Helical" evidence="10">
    <location>
        <begin position="18"/>
        <end position="41"/>
    </location>
</feature>
<comment type="pathway">
    <text evidence="2">Secondary metabolite biosynthesis.</text>
</comment>
<dbReference type="GO" id="GO:0016705">
    <property type="term" value="F:oxidoreductase activity, acting on paired donors, with incorporation or reduction of molecular oxygen"/>
    <property type="evidence" value="ECO:0007669"/>
    <property type="project" value="InterPro"/>
</dbReference>
<evidence type="ECO:0000256" key="4">
    <source>
        <dbReference type="ARBA" id="ARBA00022617"/>
    </source>
</evidence>
<evidence type="ECO:0000313" key="12">
    <source>
        <dbReference type="Proteomes" id="UP000030669"/>
    </source>
</evidence>
<keyword evidence="4 9" id="KW-0349">Heme</keyword>
<keyword evidence="6" id="KW-0560">Oxidoreductase</keyword>
<reference evidence="11 12" key="1">
    <citation type="journal article" date="2012" name="Science">
        <title>The Paleozoic origin of enzymatic lignin decomposition reconstructed from 31 fungal genomes.</title>
        <authorList>
            <person name="Floudas D."/>
            <person name="Binder M."/>
            <person name="Riley R."/>
            <person name="Barry K."/>
            <person name="Blanchette R.A."/>
            <person name="Henrissat B."/>
            <person name="Martinez A.T."/>
            <person name="Otillar R."/>
            <person name="Spatafora J.W."/>
            <person name="Yadav J.S."/>
            <person name="Aerts A."/>
            <person name="Benoit I."/>
            <person name="Boyd A."/>
            <person name="Carlson A."/>
            <person name="Copeland A."/>
            <person name="Coutinho P.M."/>
            <person name="de Vries R.P."/>
            <person name="Ferreira P."/>
            <person name="Findley K."/>
            <person name="Foster B."/>
            <person name="Gaskell J."/>
            <person name="Glotzer D."/>
            <person name="Gorecki P."/>
            <person name="Heitman J."/>
            <person name="Hesse C."/>
            <person name="Hori C."/>
            <person name="Igarashi K."/>
            <person name="Jurgens J.A."/>
            <person name="Kallen N."/>
            <person name="Kersten P."/>
            <person name="Kohler A."/>
            <person name="Kuees U."/>
            <person name="Kumar T.K.A."/>
            <person name="Kuo A."/>
            <person name="LaButti K."/>
            <person name="Larrondo L.F."/>
            <person name="Lindquist E."/>
            <person name="Ling A."/>
            <person name="Lombard V."/>
            <person name="Lucas S."/>
            <person name="Lundell T."/>
            <person name="Martin R."/>
            <person name="McLaughlin D.J."/>
            <person name="Morgenstern I."/>
            <person name="Morin E."/>
            <person name="Murat C."/>
            <person name="Nagy L.G."/>
            <person name="Nolan M."/>
            <person name="Ohm R.A."/>
            <person name="Patyshakuliyeva A."/>
            <person name="Rokas A."/>
            <person name="Ruiz-Duenas F.J."/>
            <person name="Sabat G."/>
            <person name="Salamov A."/>
            <person name="Samejima M."/>
            <person name="Schmutz J."/>
            <person name="Slot J.C."/>
            <person name="St John F."/>
            <person name="Stenlid J."/>
            <person name="Sun H."/>
            <person name="Sun S."/>
            <person name="Syed K."/>
            <person name="Tsang A."/>
            <person name="Wiebenga A."/>
            <person name="Young D."/>
            <person name="Pisabarro A."/>
            <person name="Eastwood D.C."/>
            <person name="Martin F."/>
            <person name="Cullen D."/>
            <person name="Grigoriev I.V."/>
            <person name="Hibbett D.S."/>
        </authorList>
    </citation>
    <scope>NUCLEOTIDE SEQUENCE [LARGE SCALE GENOMIC DNA]</scope>
    <source>
        <strain evidence="11 12">ATCC 11539</strain>
    </source>
</reference>
<evidence type="ECO:0000256" key="7">
    <source>
        <dbReference type="ARBA" id="ARBA00023004"/>
    </source>
</evidence>
<keyword evidence="10" id="KW-1133">Transmembrane helix</keyword>
<keyword evidence="7 9" id="KW-0408">Iron</keyword>
<keyword evidence="12" id="KW-1185">Reference proteome</keyword>
<gene>
    <name evidence="11" type="ORF">GLOTRDRAFT_124807</name>
</gene>
<dbReference type="PRINTS" id="PR00385">
    <property type="entry name" value="P450"/>
</dbReference>
<dbReference type="PANTHER" id="PTHR24305">
    <property type="entry name" value="CYTOCHROME P450"/>
    <property type="match status" value="1"/>
</dbReference>